<evidence type="ECO:0000313" key="4">
    <source>
        <dbReference type="Proteomes" id="UP000188174"/>
    </source>
</evidence>
<accession>A0ABN4X3H3</accession>
<dbReference type="EMBL" id="CP019630">
    <property type="protein sequence ID" value="AQQ05597.1"/>
    <property type="molecule type" value="Genomic_DNA"/>
</dbReference>
<dbReference type="Gene3D" id="3.40.50.720">
    <property type="entry name" value="NAD(P)-binding Rossmann-like Domain"/>
    <property type="match status" value="1"/>
</dbReference>
<dbReference type="PANTHER" id="PTHR43976:SF9">
    <property type="entry name" value="OXIDOREDUCTASE"/>
    <property type="match status" value="1"/>
</dbReference>
<dbReference type="InterPro" id="IPR036291">
    <property type="entry name" value="NAD(P)-bd_dom_sf"/>
</dbReference>
<dbReference type="InterPro" id="IPR002347">
    <property type="entry name" value="SDR_fam"/>
</dbReference>
<protein>
    <submittedName>
        <fullName evidence="3">Short-chain dehydrogenase/reductase</fullName>
    </submittedName>
</protein>
<dbReference type="PRINTS" id="PR00080">
    <property type="entry name" value="SDRFAMILY"/>
</dbReference>
<gene>
    <name evidence="3" type="ORF">B0E33_20160</name>
</gene>
<proteinExistence type="inferred from homology"/>
<organism evidence="3 4">
    <name type="scientific">Roseibium algicola</name>
    <dbReference type="NCBI Taxonomy" id="2857014"/>
    <lineage>
        <taxon>Bacteria</taxon>
        <taxon>Pseudomonadati</taxon>
        <taxon>Pseudomonadota</taxon>
        <taxon>Alphaproteobacteria</taxon>
        <taxon>Hyphomicrobiales</taxon>
        <taxon>Stappiaceae</taxon>
        <taxon>Roseibium</taxon>
    </lineage>
</organism>
<dbReference type="PANTHER" id="PTHR43976">
    <property type="entry name" value="SHORT CHAIN DEHYDROGENASE"/>
    <property type="match status" value="1"/>
</dbReference>
<name>A0ABN4X3H3_9HYPH</name>
<comment type="similarity">
    <text evidence="1">Belongs to the short-chain dehydrogenases/reductases (SDR) family.</text>
</comment>
<keyword evidence="4" id="KW-1185">Reference proteome</keyword>
<dbReference type="InterPro" id="IPR057326">
    <property type="entry name" value="KR_dom"/>
</dbReference>
<evidence type="ECO:0000256" key="1">
    <source>
        <dbReference type="RuleBase" id="RU000363"/>
    </source>
</evidence>
<reference evidence="3 4" key="1">
    <citation type="submission" date="2017-02" db="EMBL/GenBank/DDBJ databases">
        <authorList>
            <person name="Jeong S."/>
        </authorList>
    </citation>
    <scope>NUCLEOTIDE SEQUENCE [LARGE SCALE GENOMIC DNA]</scope>
    <source>
        <strain evidence="3 4">RMAR6-6</strain>
    </source>
</reference>
<dbReference type="InterPro" id="IPR020904">
    <property type="entry name" value="Sc_DH/Rdtase_CS"/>
</dbReference>
<sequence>MKMTTQKTILITGASRGIGFLTAQKLVQEGHIVYAGMRDLDGRNAEAAKALKLFAEGLPGKLVPVDLDVADEKGVERTVAAIEAEQPIDVLVNNAGVMPVGLTEGFTMEQAKDLFDVNVYGVMHLTRAVLPAMRARKSGLVISLSSVAGRFGMPFFGLYCASKWAMEAYCESLHYELEPFGVESVLVEPSGHGTDLVTSAPAPGDAVRVGQYGDYSKGRDRLLGMFQGMFDQGEAITDAGNVATKILELIAMDGSRPIRTQVGQDMGVTAINEATAPIQAQLVSGLKPVYLGAAS</sequence>
<evidence type="ECO:0000313" key="3">
    <source>
        <dbReference type="EMBL" id="AQQ05597.1"/>
    </source>
</evidence>
<feature type="domain" description="Ketoreductase" evidence="2">
    <location>
        <begin position="7"/>
        <end position="180"/>
    </location>
</feature>
<dbReference type="InterPro" id="IPR051911">
    <property type="entry name" value="SDR_oxidoreductase"/>
</dbReference>
<dbReference type="SUPFAM" id="SSF51735">
    <property type="entry name" value="NAD(P)-binding Rossmann-fold domains"/>
    <property type="match status" value="1"/>
</dbReference>
<evidence type="ECO:0000259" key="2">
    <source>
        <dbReference type="SMART" id="SM00822"/>
    </source>
</evidence>
<dbReference type="Proteomes" id="UP000188174">
    <property type="component" value="Chromosome"/>
</dbReference>
<dbReference type="SMART" id="SM00822">
    <property type="entry name" value="PKS_KR"/>
    <property type="match status" value="1"/>
</dbReference>
<dbReference type="PRINTS" id="PR00081">
    <property type="entry name" value="GDHRDH"/>
</dbReference>
<dbReference type="CDD" id="cd05374">
    <property type="entry name" value="17beta-HSD-like_SDR_c"/>
    <property type="match status" value="1"/>
</dbReference>
<dbReference type="PROSITE" id="PS00061">
    <property type="entry name" value="ADH_SHORT"/>
    <property type="match status" value="1"/>
</dbReference>
<dbReference type="Pfam" id="PF00106">
    <property type="entry name" value="adh_short"/>
    <property type="match status" value="1"/>
</dbReference>